<evidence type="ECO:0000259" key="11">
    <source>
        <dbReference type="SMART" id="SM00562"/>
    </source>
</evidence>
<comment type="subunit">
    <text evidence="8">Homotetramer.</text>
</comment>
<dbReference type="GO" id="GO:0005737">
    <property type="term" value="C:cytoplasm"/>
    <property type="evidence" value="ECO:0007669"/>
    <property type="project" value="UniProtKB-SubCell"/>
</dbReference>
<feature type="domain" description="Nucleoside diphosphate kinase-like" evidence="11">
    <location>
        <begin position="3"/>
        <end position="140"/>
    </location>
</feature>
<feature type="active site" description="Pros-phosphohistidine intermediate" evidence="8 9">
    <location>
        <position position="117"/>
    </location>
</feature>
<comment type="subcellular location">
    <subcellularLocation>
        <location evidence="8">Cytoplasm</location>
    </subcellularLocation>
</comment>
<dbReference type="HAMAP" id="MF_00451">
    <property type="entry name" value="NDP_kinase"/>
    <property type="match status" value="1"/>
</dbReference>
<feature type="binding site" evidence="8 9">
    <location>
        <position position="93"/>
    </location>
    <ligand>
        <name>ATP</name>
        <dbReference type="ChEBI" id="CHEBI:30616"/>
    </ligand>
</feature>
<dbReference type="Proteomes" id="UP000808337">
    <property type="component" value="Unassembled WGS sequence"/>
</dbReference>
<dbReference type="GO" id="GO:0046872">
    <property type="term" value="F:metal ion binding"/>
    <property type="evidence" value="ECO:0007669"/>
    <property type="project" value="UniProtKB-KW"/>
</dbReference>
<dbReference type="GO" id="GO:0005524">
    <property type="term" value="F:ATP binding"/>
    <property type="evidence" value="ECO:0007669"/>
    <property type="project" value="UniProtKB-UniRule"/>
</dbReference>
<feature type="binding site" evidence="8 9">
    <location>
        <position position="59"/>
    </location>
    <ligand>
        <name>ATP</name>
        <dbReference type="ChEBI" id="CHEBI:30616"/>
    </ligand>
</feature>
<evidence type="ECO:0000256" key="6">
    <source>
        <dbReference type="ARBA" id="ARBA00022777"/>
    </source>
</evidence>
<keyword evidence="3 8" id="KW-0597">Phosphoprotein</keyword>
<evidence type="ECO:0000256" key="5">
    <source>
        <dbReference type="ARBA" id="ARBA00022741"/>
    </source>
</evidence>
<evidence type="ECO:0000256" key="8">
    <source>
        <dbReference type="HAMAP-Rule" id="MF_00451"/>
    </source>
</evidence>
<dbReference type="SUPFAM" id="SSF54919">
    <property type="entry name" value="Nucleoside diphosphate kinase, NDK"/>
    <property type="match status" value="1"/>
</dbReference>
<keyword evidence="8" id="KW-0460">Magnesium</keyword>
<dbReference type="NCBIfam" id="NF011116">
    <property type="entry name" value="PRK14545.1"/>
    <property type="match status" value="1"/>
</dbReference>
<dbReference type="InterPro" id="IPR001564">
    <property type="entry name" value="Nucleoside_diP_kinase"/>
</dbReference>
<dbReference type="NCBIfam" id="NF001908">
    <property type="entry name" value="PRK00668.1"/>
    <property type="match status" value="1"/>
</dbReference>
<evidence type="ECO:0000256" key="2">
    <source>
        <dbReference type="ARBA" id="ARBA00008142"/>
    </source>
</evidence>
<dbReference type="GO" id="GO:0006241">
    <property type="term" value="P:CTP biosynthetic process"/>
    <property type="evidence" value="ECO:0007669"/>
    <property type="project" value="UniProtKB-UniRule"/>
</dbReference>
<comment type="catalytic activity">
    <reaction evidence="8">
        <text>a ribonucleoside 5'-diphosphate + ATP = a ribonucleoside 5'-triphosphate + ADP</text>
        <dbReference type="Rhea" id="RHEA:18113"/>
        <dbReference type="ChEBI" id="CHEBI:30616"/>
        <dbReference type="ChEBI" id="CHEBI:57930"/>
        <dbReference type="ChEBI" id="CHEBI:61557"/>
        <dbReference type="ChEBI" id="CHEBI:456216"/>
        <dbReference type="EC" id="2.7.4.6"/>
    </reaction>
</comment>
<dbReference type="GO" id="GO:0006228">
    <property type="term" value="P:UTP biosynthetic process"/>
    <property type="evidence" value="ECO:0007669"/>
    <property type="project" value="UniProtKB-UniRule"/>
</dbReference>
<dbReference type="Pfam" id="PF00334">
    <property type="entry name" value="NDK"/>
    <property type="match status" value="1"/>
</dbReference>
<comment type="similarity">
    <text evidence="2 8 9 10">Belongs to the NDK family.</text>
</comment>
<gene>
    <name evidence="8" type="primary">ndk</name>
    <name evidence="12" type="ORF">IPP15_03330</name>
</gene>
<accession>A0A9D7SQZ9</accession>
<keyword evidence="8" id="KW-0963">Cytoplasm</keyword>
<name>A0A9D7SQZ9_9BACT</name>
<dbReference type="SMART" id="SM00562">
    <property type="entry name" value="NDK"/>
    <property type="match status" value="1"/>
</dbReference>
<dbReference type="AlphaFoldDB" id="A0A9D7SQZ9"/>
<keyword evidence="4 8" id="KW-0808">Transferase</keyword>
<feature type="binding site" evidence="8 9">
    <location>
        <position position="87"/>
    </location>
    <ligand>
        <name>ATP</name>
        <dbReference type="ChEBI" id="CHEBI:30616"/>
    </ligand>
</feature>
<evidence type="ECO:0000256" key="3">
    <source>
        <dbReference type="ARBA" id="ARBA00022553"/>
    </source>
</evidence>
<protein>
    <recommendedName>
        <fullName evidence="8">Nucleoside diphosphate kinase</fullName>
        <shortName evidence="8">NDK</shortName>
        <shortName evidence="8">NDP kinase</shortName>
        <ecNumber evidence="8">2.7.4.6</ecNumber>
    </recommendedName>
    <alternativeName>
        <fullName evidence="8">Nucleoside-2-P kinase</fullName>
    </alternativeName>
</protein>
<evidence type="ECO:0000256" key="1">
    <source>
        <dbReference type="ARBA" id="ARBA00001946"/>
    </source>
</evidence>
<keyword evidence="8" id="KW-0479">Metal-binding</keyword>
<dbReference type="InterPro" id="IPR034907">
    <property type="entry name" value="NDK-like_dom"/>
</dbReference>
<keyword evidence="6 8" id="KW-0418">Kinase</keyword>
<organism evidence="12 13">
    <name type="scientific">Candidatus Opimibacter skivensis</name>
    <dbReference type="NCBI Taxonomy" id="2982028"/>
    <lineage>
        <taxon>Bacteria</taxon>
        <taxon>Pseudomonadati</taxon>
        <taxon>Bacteroidota</taxon>
        <taxon>Saprospiria</taxon>
        <taxon>Saprospirales</taxon>
        <taxon>Saprospiraceae</taxon>
        <taxon>Candidatus Opimibacter</taxon>
    </lineage>
</organism>
<comment type="caution">
    <text evidence="12">The sequence shown here is derived from an EMBL/GenBank/DDBJ whole genome shotgun (WGS) entry which is preliminary data.</text>
</comment>
<evidence type="ECO:0000256" key="9">
    <source>
        <dbReference type="PROSITE-ProRule" id="PRU00706"/>
    </source>
</evidence>
<evidence type="ECO:0000256" key="10">
    <source>
        <dbReference type="RuleBase" id="RU004011"/>
    </source>
</evidence>
<dbReference type="GO" id="GO:0004550">
    <property type="term" value="F:nucleoside diphosphate kinase activity"/>
    <property type="evidence" value="ECO:0007669"/>
    <property type="project" value="UniProtKB-UniRule"/>
</dbReference>
<evidence type="ECO:0000256" key="7">
    <source>
        <dbReference type="ARBA" id="ARBA00022840"/>
    </source>
</evidence>
<dbReference type="Gene3D" id="3.30.70.141">
    <property type="entry name" value="Nucleoside diphosphate kinase-like domain"/>
    <property type="match status" value="1"/>
</dbReference>
<comment type="catalytic activity">
    <reaction evidence="8">
        <text>a 2'-deoxyribonucleoside 5'-diphosphate + ATP = a 2'-deoxyribonucleoside 5'-triphosphate + ADP</text>
        <dbReference type="Rhea" id="RHEA:44640"/>
        <dbReference type="ChEBI" id="CHEBI:30616"/>
        <dbReference type="ChEBI" id="CHEBI:61560"/>
        <dbReference type="ChEBI" id="CHEBI:73316"/>
        <dbReference type="ChEBI" id="CHEBI:456216"/>
        <dbReference type="EC" id="2.7.4.6"/>
    </reaction>
</comment>
<reference evidence="12 13" key="1">
    <citation type="submission" date="2020-10" db="EMBL/GenBank/DDBJ databases">
        <title>Connecting structure to function with the recovery of over 1000 high-quality activated sludge metagenome-assembled genomes encoding full-length rRNA genes using long-read sequencing.</title>
        <authorList>
            <person name="Singleton C.M."/>
            <person name="Petriglieri F."/>
            <person name="Kristensen J.M."/>
            <person name="Kirkegaard R.H."/>
            <person name="Michaelsen T.Y."/>
            <person name="Andersen M.H."/>
            <person name="Karst S.M."/>
            <person name="Dueholm M.S."/>
            <person name="Nielsen P.H."/>
            <person name="Albertsen M."/>
        </authorList>
    </citation>
    <scope>NUCLEOTIDE SEQUENCE [LARGE SCALE GENOMIC DNA]</scope>
    <source>
        <strain evidence="12">Ribe_18-Q3-R11-54_MAXAC.273</strain>
    </source>
</reference>
<dbReference type="EC" id="2.7.4.6" evidence="8"/>
<dbReference type="GO" id="GO:0006183">
    <property type="term" value="P:GTP biosynthetic process"/>
    <property type="evidence" value="ECO:0007669"/>
    <property type="project" value="UniProtKB-UniRule"/>
</dbReference>
<dbReference type="FunFam" id="3.30.70.141:FF:000039">
    <property type="entry name" value="Nucleoside diphosphate kinase B"/>
    <property type="match status" value="1"/>
</dbReference>
<dbReference type="PROSITE" id="PS51374">
    <property type="entry name" value="NDPK_LIKE"/>
    <property type="match status" value="1"/>
</dbReference>
<evidence type="ECO:0000313" key="12">
    <source>
        <dbReference type="EMBL" id="MBK9981452.1"/>
    </source>
</evidence>
<keyword evidence="5 8" id="KW-0547">Nucleotide-binding</keyword>
<feature type="binding site" evidence="8 9">
    <location>
        <position position="114"/>
    </location>
    <ligand>
        <name>ATP</name>
        <dbReference type="ChEBI" id="CHEBI:30616"/>
    </ligand>
</feature>
<dbReference type="CDD" id="cd04413">
    <property type="entry name" value="NDPk_I"/>
    <property type="match status" value="1"/>
</dbReference>
<dbReference type="PANTHER" id="PTHR46161">
    <property type="entry name" value="NUCLEOSIDE DIPHOSPHATE KINASE"/>
    <property type="match status" value="1"/>
</dbReference>
<dbReference type="EMBL" id="JADKGY010000001">
    <property type="protein sequence ID" value="MBK9981452.1"/>
    <property type="molecule type" value="Genomic_DNA"/>
</dbReference>
<comment type="cofactor">
    <cofactor evidence="1 8">
        <name>Mg(2+)</name>
        <dbReference type="ChEBI" id="CHEBI:18420"/>
    </cofactor>
</comment>
<keyword evidence="7 8" id="KW-0067">ATP-binding</keyword>
<keyword evidence="8" id="KW-0546">Nucleotide metabolism</keyword>
<feature type="binding site" evidence="8 9">
    <location>
        <position position="104"/>
    </location>
    <ligand>
        <name>ATP</name>
        <dbReference type="ChEBI" id="CHEBI:30616"/>
    </ligand>
</feature>
<evidence type="ECO:0000313" key="13">
    <source>
        <dbReference type="Proteomes" id="UP000808337"/>
    </source>
</evidence>
<comment type="function">
    <text evidence="8">Major role in the synthesis of nucleoside triphosphates other than ATP. The ATP gamma phosphate is transferred to the NDP beta phosphate via a ping-pong mechanism, using a phosphorylated active-site intermediate.</text>
</comment>
<dbReference type="PANTHER" id="PTHR46161:SF3">
    <property type="entry name" value="NUCLEOSIDE DIPHOSPHATE KINASE DDB_G0292928-RELATED"/>
    <property type="match status" value="1"/>
</dbReference>
<evidence type="ECO:0000256" key="4">
    <source>
        <dbReference type="ARBA" id="ARBA00022679"/>
    </source>
</evidence>
<dbReference type="PRINTS" id="PR01243">
    <property type="entry name" value="NUCDPKINASE"/>
</dbReference>
<proteinExistence type="inferred from homology"/>
<sequence length="140" mass="15033">MTGNITFTMIKPDAVAAGHTGAILAQINKAGFEIIAMKYTKLSPEKAGEFYAIHKERGFFGELVDFMSSGPIVAAVLRKDNAVEDFRLLIGATDPSKAAPGTIRALFAKNIGENAIHGSDSDENAAIEASFHFAQTEIFR</sequence>
<feature type="binding site" evidence="8 9">
    <location>
        <position position="11"/>
    </location>
    <ligand>
        <name>ATP</name>
        <dbReference type="ChEBI" id="CHEBI:30616"/>
    </ligand>
</feature>
<dbReference type="InterPro" id="IPR036850">
    <property type="entry name" value="NDK-like_dom_sf"/>
</dbReference>